<evidence type="ECO:0000313" key="4">
    <source>
        <dbReference type="Proteomes" id="UP001212152"/>
    </source>
</evidence>
<dbReference type="InterPro" id="IPR011990">
    <property type="entry name" value="TPR-like_helical_dom_sf"/>
</dbReference>
<dbReference type="Proteomes" id="UP001212152">
    <property type="component" value="Unassembled WGS sequence"/>
</dbReference>
<dbReference type="Gene3D" id="1.25.40.10">
    <property type="entry name" value="Tetratricopeptide repeat domain"/>
    <property type="match status" value="5"/>
</dbReference>
<evidence type="ECO:0000313" key="3">
    <source>
        <dbReference type="EMBL" id="KAJ3183757.1"/>
    </source>
</evidence>
<reference evidence="3" key="1">
    <citation type="submission" date="2020-05" db="EMBL/GenBank/DDBJ databases">
        <title>Phylogenomic resolution of chytrid fungi.</title>
        <authorList>
            <person name="Stajich J.E."/>
            <person name="Amses K."/>
            <person name="Simmons R."/>
            <person name="Seto K."/>
            <person name="Myers J."/>
            <person name="Bonds A."/>
            <person name="Quandt C.A."/>
            <person name="Barry K."/>
            <person name="Liu P."/>
            <person name="Grigoriev I."/>
            <person name="Longcore J.E."/>
            <person name="James T.Y."/>
        </authorList>
    </citation>
    <scope>NUCLEOTIDE SEQUENCE</scope>
    <source>
        <strain evidence="3">JEL0379</strain>
    </source>
</reference>
<dbReference type="AlphaFoldDB" id="A0AAD5XQ46"/>
<dbReference type="EMBL" id="JADGJQ010000005">
    <property type="protein sequence ID" value="KAJ3183757.1"/>
    <property type="molecule type" value="Genomic_DNA"/>
</dbReference>
<feature type="repeat" description="TPR" evidence="1">
    <location>
        <begin position="432"/>
        <end position="465"/>
    </location>
</feature>
<gene>
    <name evidence="3" type="primary">TTC16</name>
    <name evidence="3" type="ORF">HDU87_005873</name>
</gene>
<name>A0AAD5XQ46_9FUNG</name>
<dbReference type="PANTHER" id="PTHR45153:SF1">
    <property type="entry name" value="TETRATRICOPEPTIDE REPEAT PROTEIN 16"/>
    <property type="match status" value="1"/>
</dbReference>
<feature type="region of interest" description="Disordered" evidence="2">
    <location>
        <begin position="546"/>
        <end position="584"/>
    </location>
</feature>
<dbReference type="PANTHER" id="PTHR45153">
    <property type="entry name" value="TETRATRICOPEPTIDE REPEAT PROTEIN 16"/>
    <property type="match status" value="1"/>
</dbReference>
<dbReference type="SMART" id="SM00028">
    <property type="entry name" value="TPR"/>
    <property type="match status" value="10"/>
</dbReference>
<sequence>MTDVKTPYRPQTTPLFRPGVQMVEDRAQDYDARGLAAEGDPATAIASFSRAIHLLPDEPTFYWHRAEAYLRVLDFESAIANFRQHGALVNTLRTTTAWERSLLVRPLTADSGSFDYPYGSRYVMQRRLAPALFTWGQCLLDQKRFQEALKMFEYAASLGMKIESILLRCVLANIGLGLYETALEILYKLTEGTSNNIELFILRAKIYKHLGNVESTHLDVQRSIKINPDHPELPELLKFTLTTAVQYKNRASYQMLQGSPNVAIQYLTYAMDLDPDDWMLYLKRGALLADIAQYDCAIQDLEKVLQQPDLSTTTVQDVREKLAKIHVQIGLEAYHHYDLVGAVHSFTTALDYQPQDPGTWKKRGDCYLALRNLPNSIADFAKAVELNPDDIKCRERCALLWATIADKLLADGEWTLSIEIWTTAINYNSTVAEYYFRRGRAFYMKECIDEARRDLYLARRLDPDNIEISAMLSQLTSGPPLLNTMPFPAQRIVKQPIPVALIPANEPGLVGKSITGHVPPSHAPLSNIGESQDHILSLPPLSLPKLSVKEGGPKPLDRPSGAFAPGHPLSSKPKTGAIPPSRSLDHQDIRDIELAALAARLLI</sequence>
<accession>A0AAD5XQ46</accession>
<dbReference type="InterPro" id="IPR019734">
    <property type="entry name" value="TPR_rpt"/>
</dbReference>
<evidence type="ECO:0000256" key="2">
    <source>
        <dbReference type="SAM" id="MobiDB-lite"/>
    </source>
</evidence>
<feature type="repeat" description="TPR" evidence="1">
    <location>
        <begin position="357"/>
        <end position="390"/>
    </location>
</feature>
<feature type="compositionally biased region" description="Basic and acidic residues" evidence="2">
    <location>
        <begin position="547"/>
        <end position="557"/>
    </location>
</feature>
<evidence type="ECO:0000256" key="1">
    <source>
        <dbReference type="PROSITE-ProRule" id="PRU00339"/>
    </source>
</evidence>
<organism evidence="3 4">
    <name type="scientific">Geranomyces variabilis</name>
    <dbReference type="NCBI Taxonomy" id="109894"/>
    <lineage>
        <taxon>Eukaryota</taxon>
        <taxon>Fungi</taxon>
        <taxon>Fungi incertae sedis</taxon>
        <taxon>Chytridiomycota</taxon>
        <taxon>Chytridiomycota incertae sedis</taxon>
        <taxon>Chytridiomycetes</taxon>
        <taxon>Spizellomycetales</taxon>
        <taxon>Powellomycetaceae</taxon>
        <taxon>Geranomyces</taxon>
    </lineage>
</organism>
<keyword evidence="4" id="KW-1185">Reference proteome</keyword>
<dbReference type="PROSITE" id="PS50005">
    <property type="entry name" value="TPR"/>
    <property type="match status" value="2"/>
</dbReference>
<comment type="caution">
    <text evidence="3">The sequence shown here is derived from an EMBL/GenBank/DDBJ whole genome shotgun (WGS) entry which is preliminary data.</text>
</comment>
<dbReference type="Pfam" id="PF13432">
    <property type="entry name" value="TPR_16"/>
    <property type="match status" value="2"/>
</dbReference>
<proteinExistence type="predicted"/>
<protein>
    <submittedName>
        <fullName evidence="3">Tetratricopeptide repeat protein 16</fullName>
    </submittedName>
</protein>
<dbReference type="SUPFAM" id="SSF48452">
    <property type="entry name" value="TPR-like"/>
    <property type="match status" value="1"/>
</dbReference>
<keyword evidence="1" id="KW-0802">TPR repeat</keyword>